<feature type="transmembrane region" description="Helical" evidence="7">
    <location>
        <begin position="114"/>
        <end position="132"/>
    </location>
</feature>
<dbReference type="InterPro" id="IPR005829">
    <property type="entry name" value="Sugar_transporter_CS"/>
</dbReference>
<evidence type="ECO:0000256" key="5">
    <source>
        <dbReference type="ARBA" id="ARBA00022989"/>
    </source>
</evidence>
<dbReference type="Pfam" id="PF07690">
    <property type="entry name" value="MFS_1"/>
    <property type="match status" value="1"/>
</dbReference>
<evidence type="ECO:0000313" key="10">
    <source>
        <dbReference type="Proteomes" id="UP000830167"/>
    </source>
</evidence>
<dbReference type="Gene3D" id="1.20.1250.20">
    <property type="entry name" value="MFS general substrate transporter like domains"/>
    <property type="match status" value="1"/>
</dbReference>
<comment type="subcellular location">
    <subcellularLocation>
        <location evidence="1">Cell membrane</location>
        <topology evidence="1">Multi-pass membrane protein</topology>
    </subcellularLocation>
</comment>
<name>A0ABY4CQ96_9BACL</name>
<evidence type="ECO:0000256" key="4">
    <source>
        <dbReference type="ARBA" id="ARBA00022692"/>
    </source>
</evidence>
<feature type="transmembrane region" description="Helical" evidence="7">
    <location>
        <begin position="315"/>
        <end position="336"/>
    </location>
</feature>
<evidence type="ECO:0000256" key="6">
    <source>
        <dbReference type="ARBA" id="ARBA00023136"/>
    </source>
</evidence>
<dbReference type="InterPro" id="IPR036259">
    <property type="entry name" value="MFS_trans_sf"/>
</dbReference>
<feature type="transmembrane region" description="Helical" evidence="7">
    <location>
        <begin position="221"/>
        <end position="243"/>
    </location>
</feature>
<protein>
    <submittedName>
        <fullName evidence="9">MFS transporter</fullName>
    </submittedName>
</protein>
<proteinExistence type="predicted"/>
<dbReference type="InterPro" id="IPR050189">
    <property type="entry name" value="MFS_Efflux_Transporters"/>
</dbReference>
<accession>A0ABY4CQ96</accession>
<feature type="domain" description="Major facilitator superfamily (MFS) profile" evidence="8">
    <location>
        <begin position="14"/>
        <end position="401"/>
    </location>
</feature>
<evidence type="ECO:0000256" key="2">
    <source>
        <dbReference type="ARBA" id="ARBA00022448"/>
    </source>
</evidence>
<dbReference type="RefSeq" id="WP_347438819.1">
    <property type="nucleotide sequence ID" value="NZ_CP089291.1"/>
</dbReference>
<reference evidence="9" key="1">
    <citation type="submission" date="2021-12" db="EMBL/GenBank/DDBJ databases">
        <title>Alicyclobacillaceae gen. nov., sp. nov., isolated from chalcocite enrichment system.</title>
        <authorList>
            <person name="Jiang Z."/>
        </authorList>
    </citation>
    <scope>NUCLEOTIDE SEQUENCE</scope>
    <source>
        <strain evidence="9">MYW30-H2</strain>
    </source>
</reference>
<keyword evidence="3" id="KW-1003">Cell membrane</keyword>
<dbReference type="EMBL" id="CP089291">
    <property type="protein sequence ID" value="UOF92134.1"/>
    <property type="molecule type" value="Genomic_DNA"/>
</dbReference>
<organism evidence="9 10">
    <name type="scientific">Fodinisporobacter ferrooxydans</name>
    <dbReference type="NCBI Taxonomy" id="2901836"/>
    <lineage>
        <taxon>Bacteria</taxon>
        <taxon>Bacillati</taxon>
        <taxon>Bacillota</taxon>
        <taxon>Bacilli</taxon>
        <taxon>Bacillales</taxon>
        <taxon>Alicyclobacillaceae</taxon>
        <taxon>Fodinisporobacter</taxon>
    </lineage>
</organism>
<evidence type="ECO:0000256" key="1">
    <source>
        <dbReference type="ARBA" id="ARBA00004651"/>
    </source>
</evidence>
<gene>
    <name evidence="9" type="ORF">LSG31_08035</name>
</gene>
<feature type="transmembrane region" description="Helical" evidence="7">
    <location>
        <begin position="12"/>
        <end position="36"/>
    </location>
</feature>
<dbReference type="PROSITE" id="PS50850">
    <property type="entry name" value="MFS"/>
    <property type="match status" value="1"/>
</dbReference>
<dbReference type="CDD" id="cd17474">
    <property type="entry name" value="MFS_YfmO_like"/>
    <property type="match status" value="1"/>
</dbReference>
<feature type="transmembrane region" description="Helical" evidence="7">
    <location>
        <begin position="289"/>
        <end position="309"/>
    </location>
</feature>
<dbReference type="InterPro" id="IPR011701">
    <property type="entry name" value="MFS"/>
</dbReference>
<feature type="transmembrane region" description="Helical" evidence="7">
    <location>
        <begin position="376"/>
        <end position="397"/>
    </location>
</feature>
<keyword evidence="2" id="KW-0813">Transport</keyword>
<dbReference type="PANTHER" id="PTHR43124">
    <property type="entry name" value="PURINE EFFLUX PUMP PBUE"/>
    <property type="match status" value="1"/>
</dbReference>
<feature type="transmembrane region" description="Helical" evidence="7">
    <location>
        <begin position="80"/>
        <end position="102"/>
    </location>
</feature>
<feature type="transmembrane region" description="Helical" evidence="7">
    <location>
        <begin position="168"/>
        <end position="192"/>
    </location>
</feature>
<keyword evidence="10" id="KW-1185">Reference proteome</keyword>
<feature type="transmembrane region" description="Helical" evidence="7">
    <location>
        <begin position="48"/>
        <end position="68"/>
    </location>
</feature>
<feature type="transmembrane region" description="Helical" evidence="7">
    <location>
        <begin position="255"/>
        <end position="277"/>
    </location>
</feature>
<feature type="transmembrane region" description="Helical" evidence="7">
    <location>
        <begin position="348"/>
        <end position="370"/>
    </location>
</feature>
<evidence type="ECO:0000313" key="9">
    <source>
        <dbReference type="EMBL" id="UOF92134.1"/>
    </source>
</evidence>
<dbReference type="PROSITE" id="PS00216">
    <property type="entry name" value="SUGAR_TRANSPORT_1"/>
    <property type="match status" value="1"/>
</dbReference>
<dbReference type="InterPro" id="IPR020846">
    <property type="entry name" value="MFS_dom"/>
</dbReference>
<dbReference type="PANTHER" id="PTHR43124:SF3">
    <property type="entry name" value="CHLORAMPHENICOL EFFLUX PUMP RV0191"/>
    <property type="match status" value="1"/>
</dbReference>
<evidence type="ECO:0000256" key="7">
    <source>
        <dbReference type="SAM" id="Phobius"/>
    </source>
</evidence>
<sequence>MSSGAEKQSLPWSQIIVLSSIPLIMVLGNSMLIPVLQDMQKALHVSKFQTSLVISLFSVPAGIIIPLSGFLSDRFGRKKIIIPSLFLYGIGGLIAGFAAGFLKHPYFMIMVGRVIQGLGAAGTAPITMALIGDLFKGSSRSKILGINEASNGFGKVLSPIIGSLLGFIVWYAAFFAFPVFCVAAALALWFLVKEPDQKREPLPFGTYVKNVKEILKREGRWLFSAYACGVIALFTLFGVLFFLSEVLESQYHIDGILKGLILAIPLGAMCTTSYITGAVIKKNVVLMKWLIATGLFLLGGSLVCNAFFSNTYIRIGLLAISGIGTGLALPCLNMLITSAVSSQERGIVTSLYGSVRFLGVAFGPPIFSWLMDLSTALMFISVAALAAAGGLLCMIFIHPEKSQSEKKQQADAFSHLKERRVWTFRNKIR</sequence>
<keyword evidence="5 7" id="KW-1133">Transmembrane helix</keyword>
<keyword evidence="6 7" id="KW-0472">Membrane</keyword>
<evidence type="ECO:0000259" key="8">
    <source>
        <dbReference type="PROSITE" id="PS50850"/>
    </source>
</evidence>
<dbReference type="SUPFAM" id="SSF103473">
    <property type="entry name" value="MFS general substrate transporter"/>
    <property type="match status" value="1"/>
</dbReference>
<evidence type="ECO:0000256" key="3">
    <source>
        <dbReference type="ARBA" id="ARBA00022475"/>
    </source>
</evidence>
<keyword evidence="4 7" id="KW-0812">Transmembrane</keyword>
<dbReference type="Proteomes" id="UP000830167">
    <property type="component" value="Chromosome"/>
</dbReference>